<dbReference type="Gene3D" id="3.40.50.1820">
    <property type="entry name" value="alpha/beta hydrolase"/>
    <property type="match status" value="1"/>
</dbReference>
<proteinExistence type="predicted"/>
<evidence type="ECO:0000313" key="2">
    <source>
        <dbReference type="EMBL" id="OGD78670.1"/>
    </source>
</evidence>
<dbReference type="AlphaFoldDB" id="A0A1F5FGA3"/>
<organism evidence="2 3">
    <name type="scientific">Candidatus Collierbacteria bacterium RIFOXYB1_FULL_49_13</name>
    <dbReference type="NCBI Taxonomy" id="1817728"/>
    <lineage>
        <taxon>Bacteria</taxon>
        <taxon>Candidatus Collieribacteriota</taxon>
    </lineage>
</organism>
<comment type="caution">
    <text evidence="2">The sequence shown here is derived from an EMBL/GenBank/DDBJ whole genome shotgun (WGS) entry which is preliminary data.</text>
</comment>
<dbReference type="SUPFAM" id="SSF53474">
    <property type="entry name" value="alpha/beta-Hydrolases"/>
    <property type="match status" value="1"/>
</dbReference>
<gene>
    <name evidence="2" type="ORF">A2368_02035</name>
</gene>
<name>A0A1F5FGA3_9BACT</name>
<dbReference type="InterPro" id="IPR000073">
    <property type="entry name" value="AB_hydrolase_1"/>
</dbReference>
<evidence type="ECO:0000259" key="1">
    <source>
        <dbReference type="Pfam" id="PF12697"/>
    </source>
</evidence>
<dbReference type="PANTHER" id="PTHR42886">
    <property type="entry name" value="RE40534P-RELATED"/>
    <property type="match status" value="1"/>
</dbReference>
<dbReference type="Pfam" id="PF12697">
    <property type="entry name" value="Abhydrolase_6"/>
    <property type="match status" value="1"/>
</dbReference>
<accession>A0A1F5FGA3</accession>
<dbReference type="PANTHER" id="PTHR42886:SF29">
    <property type="entry name" value="PUMMELIG, ISOFORM A"/>
    <property type="match status" value="1"/>
</dbReference>
<protein>
    <recommendedName>
        <fullName evidence="1">AB hydrolase-1 domain-containing protein</fullName>
    </recommendedName>
</protein>
<feature type="domain" description="AB hydrolase-1" evidence="1">
    <location>
        <begin position="8"/>
        <end position="237"/>
    </location>
</feature>
<dbReference type="Proteomes" id="UP000176682">
    <property type="component" value="Unassembled WGS sequence"/>
</dbReference>
<evidence type="ECO:0000313" key="3">
    <source>
        <dbReference type="Proteomes" id="UP000176682"/>
    </source>
</evidence>
<sequence>MKAQKEAVLIHGWDPRQYNQALSPGAGPESAWSHRKEFVELMKQRFDVRYFGLPGFDGVPEPDVTRYEVEDFADSFAKWMEESGKEARVIVGYSFGGVIALDYKVRYGVETPVVLISPALARKVTWRSKIAGMSGRFVPSFMETGLKDAYQKMFSRYYREGTAFLKQSYDQVVRRDMTDELLRVDPGGVLLIYGSRDEVTPWSLVQEKAIERGLDYCIIEDGGHNIGQTHPNELVEAIDGFLNQSK</sequence>
<dbReference type="EMBL" id="MFAM01000039">
    <property type="protein sequence ID" value="OGD78670.1"/>
    <property type="molecule type" value="Genomic_DNA"/>
</dbReference>
<reference evidence="2 3" key="1">
    <citation type="journal article" date="2016" name="Nat. Commun.">
        <title>Thousands of microbial genomes shed light on interconnected biogeochemical processes in an aquifer system.</title>
        <authorList>
            <person name="Anantharaman K."/>
            <person name="Brown C.T."/>
            <person name="Hug L.A."/>
            <person name="Sharon I."/>
            <person name="Castelle C.J."/>
            <person name="Probst A.J."/>
            <person name="Thomas B.C."/>
            <person name="Singh A."/>
            <person name="Wilkins M.J."/>
            <person name="Karaoz U."/>
            <person name="Brodie E.L."/>
            <person name="Williams K.H."/>
            <person name="Hubbard S.S."/>
            <person name="Banfield J.F."/>
        </authorList>
    </citation>
    <scope>NUCLEOTIDE SEQUENCE [LARGE SCALE GENOMIC DNA]</scope>
</reference>
<dbReference type="InterPro" id="IPR029058">
    <property type="entry name" value="AB_hydrolase_fold"/>
</dbReference>